<dbReference type="EMBL" id="DTDR01000055">
    <property type="protein sequence ID" value="HGK63352.1"/>
    <property type="molecule type" value="Genomic_DNA"/>
</dbReference>
<dbReference type="Pfam" id="PF00687">
    <property type="entry name" value="Ribosomal_L1"/>
    <property type="match status" value="1"/>
</dbReference>
<dbReference type="GO" id="GO:0006417">
    <property type="term" value="P:regulation of translation"/>
    <property type="evidence" value="ECO:0007669"/>
    <property type="project" value="UniProtKB-KW"/>
</dbReference>
<dbReference type="InterPro" id="IPR023674">
    <property type="entry name" value="Ribosomal_uL1-like"/>
</dbReference>
<dbReference type="InterPro" id="IPR023673">
    <property type="entry name" value="Ribosomal_uL1_CS"/>
</dbReference>
<comment type="caution">
    <text evidence="11">The sequence shown here is derived from an EMBL/GenBank/DDBJ whole genome shotgun (WGS) entry which is preliminary data.</text>
</comment>
<comment type="subunit">
    <text evidence="9">Part of the 50S ribosomal subunit.</text>
</comment>
<keyword evidence="2 9" id="KW-0678">Repressor</keyword>
<comment type="function">
    <text evidence="9">Binds directly to 23S rRNA. The L1 stalk is quite mobile in the ribosome, and is involved in E site tRNA release.</text>
</comment>
<dbReference type="GO" id="GO:0000049">
    <property type="term" value="F:tRNA binding"/>
    <property type="evidence" value="ECO:0007669"/>
    <property type="project" value="UniProtKB-KW"/>
</dbReference>
<sequence>MRRSKRYQTISGKVDKTKTYSLDEALDLLKETANAKFMEAVDIAIKLGIDPKRTDQLIKGSVTLPYGTGKDVKVLVLTKGEKEKEAKEAQADYVGLEEYIEKIKNGWLDFDAIVATPDVMPEVGKLGKILGPKGLMPSPKTGTVTFDVGNAVKSLKAGKIQYKTDKTGNIHARIGRIDFEKEKLRKNIITFVSEILKEKPAGVKGQYLKSVTISSTMGPGIKLDIKELQELARKEL</sequence>
<evidence type="ECO:0000256" key="9">
    <source>
        <dbReference type="HAMAP-Rule" id="MF_01318"/>
    </source>
</evidence>
<dbReference type="PANTHER" id="PTHR36427">
    <property type="entry name" value="54S RIBOSOMAL PROTEIN L1, MITOCHONDRIAL"/>
    <property type="match status" value="1"/>
</dbReference>
<dbReference type="FunFam" id="3.40.50.790:FF:000001">
    <property type="entry name" value="50S ribosomal protein L1"/>
    <property type="match status" value="1"/>
</dbReference>
<reference evidence="11" key="1">
    <citation type="journal article" date="2020" name="mSystems">
        <title>Genome- and Community-Level Interaction Insights into Carbon Utilization and Element Cycling Functions of Hydrothermarchaeota in Hydrothermal Sediment.</title>
        <authorList>
            <person name="Zhou Z."/>
            <person name="Liu Y."/>
            <person name="Xu W."/>
            <person name="Pan J."/>
            <person name="Luo Z.H."/>
            <person name="Li M."/>
        </authorList>
    </citation>
    <scope>NUCLEOTIDE SEQUENCE [LARGE SCALE GENOMIC DNA]</scope>
    <source>
        <strain evidence="11">SpSt-697</strain>
    </source>
</reference>
<organism evidence="11">
    <name type="scientific">candidate division WOR-3 bacterium</name>
    <dbReference type="NCBI Taxonomy" id="2052148"/>
    <lineage>
        <taxon>Bacteria</taxon>
        <taxon>Bacteria division WOR-3</taxon>
    </lineage>
</organism>
<keyword evidence="6 9" id="KW-0689">Ribosomal protein</keyword>
<evidence type="ECO:0000256" key="7">
    <source>
        <dbReference type="ARBA" id="ARBA00023274"/>
    </source>
</evidence>
<dbReference type="PIRSF" id="PIRSF002155">
    <property type="entry name" value="Ribosomal_L1"/>
    <property type="match status" value="1"/>
</dbReference>
<name>A0A7V3ZUC1_UNCW3</name>
<evidence type="ECO:0000313" key="11">
    <source>
        <dbReference type="EMBL" id="HGK63352.1"/>
    </source>
</evidence>
<proteinExistence type="inferred from homology"/>
<gene>
    <name evidence="9" type="primary">rplA</name>
    <name evidence="11" type="ORF">ENU74_01950</name>
</gene>
<comment type="similarity">
    <text evidence="1 9 10">Belongs to the universal ribosomal protein uL1 family.</text>
</comment>
<dbReference type="GO" id="GO:0015934">
    <property type="term" value="C:large ribosomal subunit"/>
    <property type="evidence" value="ECO:0007669"/>
    <property type="project" value="InterPro"/>
</dbReference>
<dbReference type="CDD" id="cd00403">
    <property type="entry name" value="Ribosomal_L1"/>
    <property type="match status" value="1"/>
</dbReference>
<evidence type="ECO:0000256" key="1">
    <source>
        <dbReference type="ARBA" id="ARBA00010531"/>
    </source>
</evidence>
<evidence type="ECO:0000256" key="2">
    <source>
        <dbReference type="ARBA" id="ARBA00022491"/>
    </source>
</evidence>
<evidence type="ECO:0000256" key="3">
    <source>
        <dbReference type="ARBA" id="ARBA00022730"/>
    </source>
</evidence>
<dbReference type="NCBIfam" id="TIGR01169">
    <property type="entry name" value="rplA_bact"/>
    <property type="match status" value="1"/>
</dbReference>
<keyword evidence="7 9" id="KW-0687">Ribonucleoprotein</keyword>
<evidence type="ECO:0000256" key="4">
    <source>
        <dbReference type="ARBA" id="ARBA00022845"/>
    </source>
</evidence>
<dbReference type="SUPFAM" id="SSF56808">
    <property type="entry name" value="Ribosomal protein L1"/>
    <property type="match status" value="1"/>
</dbReference>
<keyword evidence="9" id="KW-0820">tRNA-binding</keyword>
<dbReference type="GO" id="GO:0019843">
    <property type="term" value="F:rRNA binding"/>
    <property type="evidence" value="ECO:0007669"/>
    <property type="project" value="UniProtKB-UniRule"/>
</dbReference>
<dbReference type="AlphaFoldDB" id="A0A7V3ZUC1"/>
<dbReference type="GO" id="GO:0006412">
    <property type="term" value="P:translation"/>
    <property type="evidence" value="ECO:0007669"/>
    <property type="project" value="UniProtKB-UniRule"/>
</dbReference>
<dbReference type="GO" id="GO:0003735">
    <property type="term" value="F:structural constituent of ribosome"/>
    <property type="evidence" value="ECO:0007669"/>
    <property type="project" value="InterPro"/>
</dbReference>
<keyword evidence="4 9" id="KW-0810">Translation regulation</keyword>
<dbReference type="HAMAP" id="MF_01318_B">
    <property type="entry name" value="Ribosomal_uL1_B"/>
    <property type="match status" value="1"/>
</dbReference>
<comment type="function">
    <text evidence="9">Protein L1 is also a translational repressor protein, it controls the translation of the L11 operon by binding to its mRNA.</text>
</comment>
<dbReference type="PANTHER" id="PTHR36427:SF3">
    <property type="entry name" value="LARGE RIBOSOMAL SUBUNIT PROTEIN UL1M"/>
    <property type="match status" value="1"/>
</dbReference>
<dbReference type="InterPro" id="IPR028364">
    <property type="entry name" value="Ribosomal_uL1/biogenesis"/>
</dbReference>
<dbReference type="PROSITE" id="PS01199">
    <property type="entry name" value="RIBOSOMAL_L1"/>
    <property type="match status" value="1"/>
</dbReference>
<keyword evidence="5 9" id="KW-0694">RNA-binding</keyword>
<evidence type="ECO:0000256" key="10">
    <source>
        <dbReference type="RuleBase" id="RU000659"/>
    </source>
</evidence>
<dbReference type="InterPro" id="IPR005878">
    <property type="entry name" value="Ribosom_uL1_bac-type"/>
</dbReference>
<evidence type="ECO:0000256" key="5">
    <source>
        <dbReference type="ARBA" id="ARBA00022884"/>
    </source>
</evidence>
<dbReference type="Gene3D" id="3.30.190.20">
    <property type="match status" value="1"/>
</dbReference>
<protein>
    <recommendedName>
        <fullName evidence="8 9">Large ribosomal subunit protein uL1</fullName>
    </recommendedName>
</protein>
<dbReference type="InterPro" id="IPR016095">
    <property type="entry name" value="Ribosomal_uL1_3-a/b-sand"/>
</dbReference>
<keyword evidence="3 9" id="KW-0699">rRNA-binding</keyword>
<evidence type="ECO:0000256" key="6">
    <source>
        <dbReference type="ARBA" id="ARBA00022980"/>
    </source>
</evidence>
<evidence type="ECO:0000256" key="8">
    <source>
        <dbReference type="ARBA" id="ARBA00035241"/>
    </source>
</evidence>
<dbReference type="Gene3D" id="3.40.50.790">
    <property type="match status" value="1"/>
</dbReference>
<accession>A0A7V3ZUC1</accession>
<dbReference type="InterPro" id="IPR002143">
    <property type="entry name" value="Ribosomal_uL1"/>
</dbReference>